<evidence type="ECO:0000313" key="3">
    <source>
        <dbReference type="Proteomes" id="UP000765802"/>
    </source>
</evidence>
<dbReference type="Proteomes" id="UP000765802">
    <property type="component" value="Unassembled WGS sequence"/>
</dbReference>
<keyword evidence="3" id="KW-1185">Reference proteome</keyword>
<protein>
    <submittedName>
        <fullName evidence="2">Uncharacterized protein</fullName>
    </submittedName>
</protein>
<keyword evidence="1" id="KW-0472">Membrane</keyword>
<gene>
    <name evidence="2" type="ORF">BC349_01550</name>
</gene>
<keyword evidence="1" id="KW-0812">Transmembrane</keyword>
<name>A0ABR7M3S6_9BACT</name>
<feature type="transmembrane region" description="Helical" evidence="1">
    <location>
        <begin position="75"/>
        <end position="96"/>
    </location>
</feature>
<evidence type="ECO:0000313" key="2">
    <source>
        <dbReference type="EMBL" id="MBC6489637.1"/>
    </source>
</evidence>
<reference evidence="2 3" key="1">
    <citation type="submission" date="2016-07" db="EMBL/GenBank/DDBJ databases">
        <title>Genome analysis of Flavihumibacter stibioxidans YS-17.</title>
        <authorList>
            <person name="Shi K."/>
            <person name="Han Y."/>
            <person name="Wang G."/>
        </authorList>
    </citation>
    <scope>NUCLEOTIDE SEQUENCE [LARGE SCALE GENOMIC DNA]</scope>
    <source>
        <strain evidence="2 3">YS-17</strain>
    </source>
</reference>
<accession>A0ABR7M3S6</accession>
<keyword evidence="1" id="KW-1133">Transmembrane helix</keyword>
<evidence type="ECO:0000256" key="1">
    <source>
        <dbReference type="SAM" id="Phobius"/>
    </source>
</evidence>
<comment type="caution">
    <text evidence="2">The sequence shown here is derived from an EMBL/GenBank/DDBJ whole genome shotgun (WGS) entry which is preliminary data.</text>
</comment>
<organism evidence="2 3">
    <name type="scientific">Flavihumibacter stibioxidans</name>
    <dbReference type="NCBI Taxonomy" id="1834163"/>
    <lineage>
        <taxon>Bacteria</taxon>
        <taxon>Pseudomonadati</taxon>
        <taxon>Bacteroidota</taxon>
        <taxon>Chitinophagia</taxon>
        <taxon>Chitinophagales</taxon>
        <taxon>Chitinophagaceae</taxon>
        <taxon>Flavihumibacter</taxon>
    </lineage>
</organism>
<feature type="transmembrane region" description="Helical" evidence="1">
    <location>
        <begin position="36"/>
        <end position="63"/>
    </location>
</feature>
<dbReference type="EMBL" id="MBUA01000001">
    <property type="protein sequence ID" value="MBC6489637.1"/>
    <property type="molecule type" value="Genomic_DNA"/>
</dbReference>
<proteinExistence type="predicted"/>
<sequence>MEWITILIILILAVYSFIAAYKNTGFTSAMPADINFPFWSGITISAIDPMKIPFWFLWSSFLLGKKILIPESSFYNYYTAGIGVGSLLGFIIFIYGGDYFISSIKSNQYIIKG</sequence>